<gene>
    <name evidence="1" type="ORF">NNL22_01360</name>
</gene>
<dbReference type="AlphaFoldDB" id="A0A9E8HL07"/>
<evidence type="ECO:0000313" key="1">
    <source>
        <dbReference type="EMBL" id="UZW75282.1"/>
    </source>
</evidence>
<reference evidence="1" key="1">
    <citation type="submission" date="2022-07" db="EMBL/GenBank/DDBJ databases">
        <title>Alkalimarinus sp. nov., isolated from gut of a Alitta virens.</title>
        <authorList>
            <person name="Yang A.I."/>
            <person name="Shin N.-R."/>
        </authorList>
    </citation>
    <scope>NUCLEOTIDE SEQUENCE</scope>
    <source>
        <strain evidence="1">FA028</strain>
    </source>
</reference>
<sequence length="289" mass="33556">MLDTHNKKIVDAHYLYQQHRRRLDGINNSKKLLDLMLEIQRHRAASLASLGGDLFFENRIVSIQKTTTRHLATLSRNDEKLLTEQEIRQLNGEWVTIRSQWQKDSVMQNFLLHSHLIDLILKINSDISQRAGHHYLNDQHKALTLYCLNDLPRLIESTAQARGLATHCAAQKTNSDKIISKIKFLIDEVKAFNSKAQSTIVQCSAEHYRIIQQSRSANNSQRHMETFLRQLSLHFTQHSTPELFSDEIYTSGSQFIMATYDVLLKAYKLMSKSIDGDMQEWIYRSSYHS</sequence>
<organism evidence="1 2">
    <name type="scientific">Alkalimarinus sediminis</name>
    <dbReference type="NCBI Taxonomy" id="1632866"/>
    <lineage>
        <taxon>Bacteria</taxon>
        <taxon>Pseudomonadati</taxon>
        <taxon>Pseudomonadota</taxon>
        <taxon>Gammaproteobacteria</taxon>
        <taxon>Alteromonadales</taxon>
        <taxon>Alteromonadaceae</taxon>
        <taxon>Alkalimarinus</taxon>
    </lineage>
</organism>
<dbReference type="EMBL" id="CP101527">
    <property type="protein sequence ID" value="UZW75282.1"/>
    <property type="molecule type" value="Genomic_DNA"/>
</dbReference>
<dbReference type="RefSeq" id="WP_251810870.1">
    <property type="nucleotide sequence ID" value="NZ_CP101527.1"/>
</dbReference>
<name>A0A9E8HL07_9ALTE</name>
<protein>
    <submittedName>
        <fullName evidence="1">Uncharacterized protein</fullName>
    </submittedName>
</protein>
<proteinExistence type="predicted"/>
<keyword evidence="2" id="KW-1185">Reference proteome</keyword>
<dbReference type="KEGG" id="asem:NNL22_01360"/>
<dbReference type="Proteomes" id="UP001164472">
    <property type="component" value="Chromosome"/>
</dbReference>
<accession>A0A9E8HL07</accession>
<evidence type="ECO:0000313" key="2">
    <source>
        <dbReference type="Proteomes" id="UP001164472"/>
    </source>
</evidence>